<protein>
    <submittedName>
        <fullName evidence="4">Ankyrin repeat-containing domain protein</fullName>
    </submittedName>
</protein>
<reference evidence="4" key="2">
    <citation type="submission" date="2023-06" db="EMBL/GenBank/DDBJ databases">
        <authorList>
            <consortium name="Lawrence Berkeley National Laboratory"/>
            <person name="Haridas S."/>
            <person name="Hensen N."/>
            <person name="Bonometti L."/>
            <person name="Westerberg I."/>
            <person name="Brannstrom I.O."/>
            <person name="Guillou S."/>
            <person name="Cros-Aarteil S."/>
            <person name="Calhoun S."/>
            <person name="Kuo A."/>
            <person name="Mondo S."/>
            <person name="Pangilinan J."/>
            <person name="Riley R."/>
            <person name="Labutti K."/>
            <person name="Andreopoulos B."/>
            <person name="Lipzen A."/>
            <person name="Chen C."/>
            <person name="Yanf M."/>
            <person name="Daum C."/>
            <person name="Ng V."/>
            <person name="Clum A."/>
            <person name="Steindorff A."/>
            <person name="Ohm R."/>
            <person name="Martin F."/>
            <person name="Silar P."/>
            <person name="Natvig D."/>
            <person name="Lalanne C."/>
            <person name="Gautier V."/>
            <person name="Ament-Velasquez S.L."/>
            <person name="Kruys A."/>
            <person name="Hutchinson M.I."/>
            <person name="Powell A.J."/>
            <person name="Barry K."/>
            <person name="Miller A.N."/>
            <person name="Grigoriev I.V."/>
            <person name="Debuchy R."/>
            <person name="Gladieux P."/>
            <person name="Thoren M.H."/>
            <person name="Johannesson H."/>
        </authorList>
    </citation>
    <scope>NUCLEOTIDE SEQUENCE</scope>
    <source>
        <strain evidence="4">CBS 560.94</strain>
    </source>
</reference>
<dbReference type="Proteomes" id="UP001278500">
    <property type="component" value="Unassembled WGS sequence"/>
</dbReference>
<evidence type="ECO:0000256" key="1">
    <source>
        <dbReference type="ARBA" id="ARBA00022737"/>
    </source>
</evidence>
<feature type="repeat" description="ANK" evidence="3">
    <location>
        <begin position="192"/>
        <end position="224"/>
    </location>
</feature>
<organism evidence="4 5">
    <name type="scientific">Neurospora tetraspora</name>
    <dbReference type="NCBI Taxonomy" id="94610"/>
    <lineage>
        <taxon>Eukaryota</taxon>
        <taxon>Fungi</taxon>
        <taxon>Dikarya</taxon>
        <taxon>Ascomycota</taxon>
        <taxon>Pezizomycotina</taxon>
        <taxon>Sordariomycetes</taxon>
        <taxon>Sordariomycetidae</taxon>
        <taxon>Sordariales</taxon>
        <taxon>Sordariaceae</taxon>
        <taxon>Neurospora</taxon>
    </lineage>
</organism>
<accession>A0AAE0MT23</accession>
<dbReference type="PROSITE" id="PS50297">
    <property type="entry name" value="ANK_REP_REGION"/>
    <property type="match status" value="1"/>
</dbReference>
<dbReference type="SMART" id="SM00248">
    <property type="entry name" value="ANK"/>
    <property type="match status" value="4"/>
</dbReference>
<dbReference type="EMBL" id="JAUEPP010000003">
    <property type="protein sequence ID" value="KAK3347392.1"/>
    <property type="molecule type" value="Genomic_DNA"/>
</dbReference>
<dbReference type="InterPro" id="IPR002110">
    <property type="entry name" value="Ankyrin_rpt"/>
</dbReference>
<evidence type="ECO:0000256" key="3">
    <source>
        <dbReference type="PROSITE-ProRule" id="PRU00023"/>
    </source>
</evidence>
<name>A0AAE0MT23_9PEZI</name>
<keyword evidence="2 3" id="KW-0040">ANK repeat</keyword>
<gene>
    <name evidence="4" type="ORF">B0H65DRAFT_507505</name>
</gene>
<dbReference type="SUPFAM" id="SSF48403">
    <property type="entry name" value="Ankyrin repeat"/>
    <property type="match status" value="1"/>
</dbReference>
<dbReference type="PROSITE" id="PS50088">
    <property type="entry name" value="ANK_REPEAT"/>
    <property type="match status" value="1"/>
</dbReference>
<evidence type="ECO:0000256" key="2">
    <source>
        <dbReference type="ARBA" id="ARBA00023043"/>
    </source>
</evidence>
<proteinExistence type="predicted"/>
<dbReference type="PANTHER" id="PTHR24189">
    <property type="entry name" value="MYOTROPHIN"/>
    <property type="match status" value="1"/>
</dbReference>
<dbReference type="RefSeq" id="XP_062682474.1">
    <property type="nucleotide sequence ID" value="XM_062828141.1"/>
</dbReference>
<sequence length="523" mass="58094">MAAQSDFITACETGDVEAVTRILEKEVVSDDLDQLQKGLSRAAWRSHPAVANILLSKGAKVDRTSFVGSTNRGDPTMFELFVKYGFDINSTEFGEGTALRMSVGNENLTRWLLAHGADPNVAHDRAPSPLISAAITEKGGNAVRMLLEHGAVLEPNILHYAVQSRASMSDRRDRVEQLVRAGANINHIDPKRKGTPLHCAVWHNRGDVVEALIELGADPNVVFQGRTAADVAKDRCQKLEHYLKIYQFLKDKIKVTPEDPNQGQGTCSACRPPVVFTTAGSLAARGYYTHTQAQAHNASALYLAERTITEPTPGKEDAFMVTEIEEATQMVWEVSEGSDVNTACFTRLDGKNAVSIGTSHLCGCTVIVTISQRGRRLRRALLGEHLVFVSDDLFRQTSTETNDQLFERTVIAPIQRGKSLRTRRARLGNQESDNIRAFQVRPDKPYRKQMMNDYDLSQNYQEWARIKSTVGGIISLLNPDTEAGSSRWQDVIYGRRSNNTNGRVLIKYAADHEGKKKWAETDR</sequence>
<dbReference type="GeneID" id="87865295"/>
<dbReference type="InterPro" id="IPR036770">
    <property type="entry name" value="Ankyrin_rpt-contain_sf"/>
</dbReference>
<dbReference type="Pfam" id="PF12796">
    <property type="entry name" value="Ank_2"/>
    <property type="match status" value="1"/>
</dbReference>
<comment type="caution">
    <text evidence="4">The sequence shown here is derived from an EMBL/GenBank/DDBJ whole genome shotgun (WGS) entry which is preliminary data.</text>
</comment>
<evidence type="ECO:0000313" key="5">
    <source>
        <dbReference type="Proteomes" id="UP001278500"/>
    </source>
</evidence>
<dbReference type="Gene3D" id="1.25.40.20">
    <property type="entry name" value="Ankyrin repeat-containing domain"/>
    <property type="match status" value="2"/>
</dbReference>
<dbReference type="PANTHER" id="PTHR24189:SF50">
    <property type="entry name" value="ANKYRIN REPEAT AND SOCS BOX PROTEIN 2"/>
    <property type="match status" value="1"/>
</dbReference>
<reference evidence="4" key="1">
    <citation type="journal article" date="2023" name="Mol. Phylogenet. Evol.">
        <title>Genome-scale phylogeny and comparative genomics of the fungal order Sordariales.</title>
        <authorList>
            <person name="Hensen N."/>
            <person name="Bonometti L."/>
            <person name="Westerberg I."/>
            <person name="Brannstrom I.O."/>
            <person name="Guillou S."/>
            <person name="Cros-Aarteil S."/>
            <person name="Calhoun S."/>
            <person name="Haridas S."/>
            <person name="Kuo A."/>
            <person name="Mondo S."/>
            <person name="Pangilinan J."/>
            <person name="Riley R."/>
            <person name="LaButti K."/>
            <person name="Andreopoulos B."/>
            <person name="Lipzen A."/>
            <person name="Chen C."/>
            <person name="Yan M."/>
            <person name="Daum C."/>
            <person name="Ng V."/>
            <person name="Clum A."/>
            <person name="Steindorff A."/>
            <person name="Ohm R.A."/>
            <person name="Martin F."/>
            <person name="Silar P."/>
            <person name="Natvig D.O."/>
            <person name="Lalanne C."/>
            <person name="Gautier V."/>
            <person name="Ament-Velasquez S.L."/>
            <person name="Kruys A."/>
            <person name="Hutchinson M.I."/>
            <person name="Powell A.J."/>
            <person name="Barry K."/>
            <person name="Miller A.N."/>
            <person name="Grigoriev I.V."/>
            <person name="Debuchy R."/>
            <person name="Gladieux P."/>
            <person name="Hiltunen Thoren M."/>
            <person name="Johannesson H."/>
        </authorList>
    </citation>
    <scope>NUCLEOTIDE SEQUENCE</scope>
    <source>
        <strain evidence="4">CBS 560.94</strain>
    </source>
</reference>
<keyword evidence="5" id="KW-1185">Reference proteome</keyword>
<dbReference type="InterPro" id="IPR050745">
    <property type="entry name" value="Multifunctional_regulatory"/>
</dbReference>
<keyword evidence="1" id="KW-0677">Repeat</keyword>
<evidence type="ECO:0000313" key="4">
    <source>
        <dbReference type="EMBL" id="KAK3347392.1"/>
    </source>
</evidence>
<dbReference type="AlphaFoldDB" id="A0AAE0MT23"/>